<gene>
    <name evidence="2" type="ORF">V5E97_13365</name>
</gene>
<dbReference type="InterPro" id="IPR036849">
    <property type="entry name" value="Enolase-like_C_sf"/>
</dbReference>
<dbReference type="InterPro" id="IPR029065">
    <property type="entry name" value="Enolase_C-like"/>
</dbReference>
<dbReference type="Gene3D" id="3.20.20.120">
    <property type="entry name" value="Enolase-like C-terminal domain"/>
    <property type="match status" value="1"/>
</dbReference>
<dbReference type="Pfam" id="PF13378">
    <property type="entry name" value="MR_MLE_C"/>
    <property type="match status" value="1"/>
</dbReference>
<dbReference type="AlphaFoldDB" id="A0AAU7CPR7"/>
<evidence type="ECO:0000259" key="1">
    <source>
        <dbReference type="Pfam" id="PF13378"/>
    </source>
</evidence>
<feature type="domain" description="Enolase C-terminal" evidence="1">
    <location>
        <begin position="233"/>
        <end position="456"/>
    </location>
</feature>
<protein>
    <submittedName>
        <fullName evidence="2">Enolase C-terminal domain-like protein</fullName>
    </submittedName>
</protein>
<dbReference type="InterPro" id="IPR029017">
    <property type="entry name" value="Enolase-like_N"/>
</dbReference>
<dbReference type="Gene3D" id="3.30.390.10">
    <property type="entry name" value="Enolase-like, N-terminal domain"/>
    <property type="match status" value="1"/>
</dbReference>
<dbReference type="EMBL" id="CP155447">
    <property type="protein sequence ID" value="XBH06984.1"/>
    <property type="molecule type" value="Genomic_DNA"/>
</dbReference>
<organism evidence="2">
    <name type="scientific">Singulisphaera sp. Ch08</name>
    <dbReference type="NCBI Taxonomy" id="3120278"/>
    <lineage>
        <taxon>Bacteria</taxon>
        <taxon>Pseudomonadati</taxon>
        <taxon>Planctomycetota</taxon>
        <taxon>Planctomycetia</taxon>
        <taxon>Isosphaerales</taxon>
        <taxon>Isosphaeraceae</taxon>
        <taxon>Singulisphaera</taxon>
    </lineage>
</organism>
<reference evidence="2" key="1">
    <citation type="submission" date="2024-05" db="EMBL/GenBank/DDBJ databases">
        <title>Planctomycetes of the genus Singulisphaera possess chitinolytic capabilities.</title>
        <authorList>
            <person name="Ivanova A."/>
        </authorList>
    </citation>
    <scope>NUCLEOTIDE SEQUENCE</scope>
    <source>
        <strain evidence="2">Ch08T</strain>
    </source>
</reference>
<evidence type="ECO:0000313" key="2">
    <source>
        <dbReference type="EMBL" id="XBH06984.1"/>
    </source>
</evidence>
<sequence>MPPSNELDVRPIAVSLYYLPIKTRVPLKFGPEITTEVTCARVRLTVSDALGREAVGWGETPLSVQWVWPSSLSYEARLDVLKRFTVLLVDAWTCFEQTGHPLEVGQSFLEQVLPGLLEAINVERGLDAEPMPWLAALVCCSAFDLALHDAYGVLHGVPTYQTYNKSFMNDDLSRYLTPAEGTAVSFVGKYPEDFFATPPATKLPAWHLVGGKDPLDSSELTGEEPDDGYPVLLRDWIKRDGLNCLKVKLRGDDYAWDYDRLVKVGQIAVDEEVDWLTADFNCTVDDPSYVNRILDQLVEEYPRLYGMILYVEQPFPYELETHRIDVHSVSARKPLFMDESAHDWHLVRLGRSLGWTGVALKTCKTQTGALLSLCWAKAHGMTLMVQDLSNPMLAQIPHVLLAAHAGTIMGVETNGMQYYPEASRAESVVHPGLYRRVGGVLDLSTLSGPGFGYKLDTIERDLPTPAAEGRWIG</sequence>
<proteinExistence type="predicted"/>
<dbReference type="SUPFAM" id="SSF51604">
    <property type="entry name" value="Enolase C-terminal domain-like"/>
    <property type="match status" value="1"/>
</dbReference>
<dbReference type="SUPFAM" id="SSF54826">
    <property type="entry name" value="Enolase N-terminal domain-like"/>
    <property type="match status" value="1"/>
</dbReference>
<name>A0AAU7CPR7_9BACT</name>
<accession>A0AAU7CPR7</accession>
<dbReference type="RefSeq" id="WP_406699829.1">
    <property type="nucleotide sequence ID" value="NZ_CP155447.1"/>
</dbReference>